<feature type="transmembrane region" description="Helical" evidence="12">
    <location>
        <begin position="182"/>
        <end position="207"/>
    </location>
</feature>
<evidence type="ECO:0000256" key="4">
    <source>
        <dbReference type="ARBA" id="ARBA00022475"/>
    </source>
</evidence>
<dbReference type="GO" id="GO:0016682">
    <property type="term" value="F:oxidoreductase activity, acting on diphenols and related substances as donors, oxygen as acceptor"/>
    <property type="evidence" value="ECO:0007669"/>
    <property type="project" value="TreeGrafter"/>
</dbReference>
<evidence type="ECO:0000256" key="12">
    <source>
        <dbReference type="SAM" id="Phobius"/>
    </source>
</evidence>
<dbReference type="Pfam" id="PF01654">
    <property type="entry name" value="Cyt_bd_oxida_I"/>
    <property type="match status" value="2"/>
</dbReference>
<keyword evidence="8" id="KW-0249">Electron transport</keyword>
<name>A0A9W6SR08_9ACTN</name>
<feature type="transmembrane region" description="Helical" evidence="12">
    <location>
        <begin position="374"/>
        <end position="394"/>
    </location>
</feature>
<evidence type="ECO:0000256" key="7">
    <source>
        <dbReference type="ARBA" id="ARBA00022723"/>
    </source>
</evidence>
<dbReference type="PANTHER" id="PTHR30365">
    <property type="entry name" value="CYTOCHROME D UBIQUINOL OXIDASE"/>
    <property type="match status" value="1"/>
</dbReference>
<comment type="caution">
    <text evidence="13">The sequence shown here is derived from an EMBL/GenBank/DDBJ whole genome shotgun (WGS) entry which is preliminary data.</text>
</comment>
<keyword evidence="5" id="KW-0349">Heme</keyword>
<proteinExistence type="inferred from homology"/>
<dbReference type="PANTHER" id="PTHR30365:SF15">
    <property type="entry name" value="CYTOCHROME BD UBIQUINOL OXIDASE SUBUNIT 1"/>
    <property type="match status" value="1"/>
</dbReference>
<keyword evidence="14" id="KW-1185">Reference proteome</keyword>
<dbReference type="GO" id="GO:0019646">
    <property type="term" value="P:aerobic electron transport chain"/>
    <property type="evidence" value="ECO:0007669"/>
    <property type="project" value="InterPro"/>
</dbReference>
<comment type="subcellular location">
    <subcellularLocation>
        <location evidence="1">Cell membrane</location>
        <topology evidence="1">Multi-pass membrane protein</topology>
    </subcellularLocation>
</comment>
<protein>
    <submittedName>
        <fullName evidence="13">Cytochrome ubiquinol oxidase subunit I</fullName>
    </submittedName>
</protein>
<evidence type="ECO:0000256" key="5">
    <source>
        <dbReference type="ARBA" id="ARBA00022617"/>
    </source>
</evidence>
<dbReference type="GO" id="GO:0070069">
    <property type="term" value="C:cytochrome complex"/>
    <property type="evidence" value="ECO:0007669"/>
    <property type="project" value="InterPro"/>
</dbReference>
<keyword evidence="11 12" id="KW-0472">Membrane</keyword>
<evidence type="ECO:0000256" key="3">
    <source>
        <dbReference type="ARBA" id="ARBA00022448"/>
    </source>
</evidence>
<evidence type="ECO:0000256" key="9">
    <source>
        <dbReference type="ARBA" id="ARBA00022989"/>
    </source>
</evidence>
<dbReference type="Proteomes" id="UP001165079">
    <property type="component" value="Unassembled WGS sequence"/>
</dbReference>
<comment type="similarity">
    <text evidence="2">Belongs to the cytochrome ubiquinol oxidase subunit 1 family.</text>
</comment>
<dbReference type="GO" id="GO:0020037">
    <property type="term" value="F:heme binding"/>
    <property type="evidence" value="ECO:0007669"/>
    <property type="project" value="TreeGrafter"/>
</dbReference>
<feature type="transmembrane region" description="Helical" evidence="12">
    <location>
        <begin position="94"/>
        <end position="118"/>
    </location>
</feature>
<sequence>MSPETLDLARWQFALTAGGHFLFVALTLGLATFLALMQTIATVTKSDTFTRMTRFWGRLYVINYAMGIVTGLVMEFQFGLSWSGLTHYAGNVFGASLALETIVAFFVESTFLGLWIFGWDKVNRWVHLGFIWVVTLTAYASAFWILVTNGFLQNPLGYAMDGDKIKLTDFGAVVGNPAAIMAFFHILGGALVVGGFFVAGVSAYHLFKRTPEHRLFTRSLRLGIGMVVPALMFTVTFGGLQLSALHGYQPMKAAAFSGSDSTLAELQADAVARFGPGDYIPPVGAVKTAGIVMMVLFMPLLMFGGLSLLLSFFRPLVHRFRAWHVLLMMAVPWPFLAMISGWVFREMGRQPWVINGLLKTSEAVSDVSPGHMRFSLIAFGSLFAALIVLNIVLLTRAAKRGPVDDAVVTV</sequence>
<evidence type="ECO:0000256" key="6">
    <source>
        <dbReference type="ARBA" id="ARBA00022692"/>
    </source>
</evidence>
<dbReference type="GO" id="GO:0009055">
    <property type="term" value="F:electron transfer activity"/>
    <property type="evidence" value="ECO:0007669"/>
    <property type="project" value="InterPro"/>
</dbReference>
<feature type="transmembrane region" description="Helical" evidence="12">
    <location>
        <begin position="291"/>
        <end position="313"/>
    </location>
</feature>
<evidence type="ECO:0000313" key="14">
    <source>
        <dbReference type="Proteomes" id="UP001165079"/>
    </source>
</evidence>
<feature type="transmembrane region" description="Helical" evidence="12">
    <location>
        <begin position="325"/>
        <end position="344"/>
    </location>
</feature>
<gene>
    <name evidence="13" type="primary">cydA</name>
    <name evidence="13" type="ORF">Afil01_52160</name>
</gene>
<evidence type="ECO:0000256" key="1">
    <source>
        <dbReference type="ARBA" id="ARBA00004651"/>
    </source>
</evidence>
<dbReference type="GO" id="GO:0005886">
    <property type="term" value="C:plasma membrane"/>
    <property type="evidence" value="ECO:0007669"/>
    <property type="project" value="UniProtKB-SubCell"/>
</dbReference>
<evidence type="ECO:0000313" key="13">
    <source>
        <dbReference type="EMBL" id="GLZ80409.1"/>
    </source>
</evidence>
<evidence type="ECO:0000256" key="11">
    <source>
        <dbReference type="ARBA" id="ARBA00023136"/>
    </source>
</evidence>
<dbReference type="InterPro" id="IPR002585">
    <property type="entry name" value="Cyt-d_ubiquinol_oxidase_su_1"/>
</dbReference>
<keyword evidence="10" id="KW-0408">Iron</keyword>
<organism evidence="13 14">
    <name type="scientific">Actinorhabdospora filicis</name>
    <dbReference type="NCBI Taxonomy" id="1785913"/>
    <lineage>
        <taxon>Bacteria</taxon>
        <taxon>Bacillati</taxon>
        <taxon>Actinomycetota</taxon>
        <taxon>Actinomycetes</taxon>
        <taxon>Micromonosporales</taxon>
        <taxon>Micromonosporaceae</taxon>
        <taxon>Actinorhabdospora</taxon>
    </lineage>
</organism>
<dbReference type="PIRSF" id="PIRSF006446">
    <property type="entry name" value="Cyt_quinol_oxidase_1"/>
    <property type="match status" value="1"/>
</dbReference>
<keyword evidence="6 12" id="KW-0812">Transmembrane</keyword>
<dbReference type="AlphaFoldDB" id="A0A9W6SR08"/>
<reference evidence="13" key="1">
    <citation type="submission" date="2023-03" db="EMBL/GenBank/DDBJ databases">
        <title>Actinorhabdospora filicis NBRC 111898.</title>
        <authorList>
            <person name="Ichikawa N."/>
            <person name="Sato H."/>
            <person name="Tonouchi N."/>
        </authorList>
    </citation>
    <scope>NUCLEOTIDE SEQUENCE</scope>
    <source>
        <strain evidence="13">NBRC 111898</strain>
    </source>
</reference>
<evidence type="ECO:0000256" key="8">
    <source>
        <dbReference type="ARBA" id="ARBA00022982"/>
    </source>
</evidence>
<dbReference type="GO" id="GO:0046872">
    <property type="term" value="F:metal ion binding"/>
    <property type="evidence" value="ECO:0007669"/>
    <property type="project" value="UniProtKB-KW"/>
</dbReference>
<keyword evidence="7" id="KW-0479">Metal-binding</keyword>
<keyword evidence="4" id="KW-1003">Cell membrane</keyword>
<keyword evidence="3" id="KW-0813">Transport</keyword>
<feature type="transmembrane region" description="Helical" evidence="12">
    <location>
        <begin position="55"/>
        <end position="74"/>
    </location>
</feature>
<accession>A0A9W6SR08</accession>
<feature type="transmembrane region" description="Helical" evidence="12">
    <location>
        <begin position="219"/>
        <end position="242"/>
    </location>
</feature>
<keyword evidence="9 12" id="KW-1133">Transmembrane helix</keyword>
<dbReference type="RefSeq" id="WP_285665577.1">
    <property type="nucleotide sequence ID" value="NZ_BSTX01000004.1"/>
</dbReference>
<evidence type="ECO:0000256" key="10">
    <source>
        <dbReference type="ARBA" id="ARBA00023004"/>
    </source>
</evidence>
<feature type="transmembrane region" description="Helical" evidence="12">
    <location>
        <begin position="20"/>
        <end position="43"/>
    </location>
</feature>
<dbReference type="EMBL" id="BSTX01000004">
    <property type="protein sequence ID" value="GLZ80409.1"/>
    <property type="molecule type" value="Genomic_DNA"/>
</dbReference>
<evidence type="ECO:0000256" key="2">
    <source>
        <dbReference type="ARBA" id="ARBA00009819"/>
    </source>
</evidence>
<feature type="transmembrane region" description="Helical" evidence="12">
    <location>
        <begin position="125"/>
        <end position="147"/>
    </location>
</feature>